<organism evidence="1 2">
    <name type="scientific">Streptomyces pyxinicus</name>
    <dbReference type="NCBI Taxonomy" id="2970331"/>
    <lineage>
        <taxon>Bacteria</taxon>
        <taxon>Bacillati</taxon>
        <taxon>Actinomycetota</taxon>
        <taxon>Actinomycetes</taxon>
        <taxon>Kitasatosporales</taxon>
        <taxon>Streptomycetaceae</taxon>
        <taxon>Streptomyces</taxon>
    </lineage>
</organism>
<name>A0ABT2AXX4_9ACTN</name>
<dbReference type="RefSeq" id="WP_258777479.1">
    <property type="nucleotide sequence ID" value="NZ_JANUGP010000004.1"/>
</dbReference>
<accession>A0ABT2AXX4</accession>
<dbReference type="Proteomes" id="UP001205612">
    <property type="component" value="Unassembled WGS sequence"/>
</dbReference>
<dbReference type="EMBL" id="JANUGP010000004">
    <property type="protein sequence ID" value="MCS0601112.1"/>
    <property type="molecule type" value="Genomic_DNA"/>
</dbReference>
<sequence>MDGLTVELAKVQRLGILMGDSDGGHLAREFLVRRAAAVDRVADMAEGHPSQVAATLTDAIDFARELISHDFINGTTRGPLPVDAPCWTDNERGYARQEHRAWIIEHEV</sequence>
<keyword evidence="2" id="KW-1185">Reference proteome</keyword>
<proteinExistence type="predicted"/>
<gene>
    <name evidence="1" type="ORF">NX794_07690</name>
</gene>
<comment type="caution">
    <text evidence="1">The sequence shown here is derived from an EMBL/GenBank/DDBJ whole genome shotgun (WGS) entry which is preliminary data.</text>
</comment>
<reference evidence="1 2" key="1">
    <citation type="submission" date="2022-08" db="EMBL/GenBank/DDBJ databases">
        <authorList>
            <person name="Somphong A."/>
            <person name="Phongsopitanun W."/>
        </authorList>
    </citation>
    <scope>NUCLEOTIDE SEQUENCE [LARGE SCALE GENOMIC DNA]</scope>
    <source>
        <strain evidence="1 2">LP11</strain>
    </source>
</reference>
<evidence type="ECO:0000313" key="2">
    <source>
        <dbReference type="Proteomes" id="UP001205612"/>
    </source>
</evidence>
<evidence type="ECO:0000313" key="1">
    <source>
        <dbReference type="EMBL" id="MCS0601112.1"/>
    </source>
</evidence>
<protein>
    <submittedName>
        <fullName evidence="1">Uncharacterized protein</fullName>
    </submittedName>
</protein>